<feature type="compositionally biased region" description="Polar residues" evidence="2">
    <location>
        <begin position="78"/>
        <end position="94"/>
    </location>
</feature>
<gene>
    <name evidence="3" type="ORF">KIPB_002736</name>
</gene>
<dbReference type="Proteomes" id="UP000265618">
    <property type="component" value="Unassembled WGS sequence"/>
</dbReference>
<proteinExistence type="predicted"/>
<comment type="caution">
    <text evidence="3">The sequence shown here is derived from an EMBL/GenBank/DDBJ whole genome shotgun (WGS) entry which is preliminary data.</text>
</comment>
<name>A0A391NUZ2_9EUKA</name>
<evidence type="ECO:0000256" key="2">
    <source>
        <dbReference type="SAM" id="MobiDB-lite"/>
    </source>
</evidence>
<evidence type="ECO:0000313" key="4">
    <source>
        <dbReference type="Proteomes" id="UP000265618"/>
    </source>
</evidence>
<feature type="coiled-coil region" evidence="1">
    <location>
        <begin position="8"/>
        <end position="38"/>
    </location>
</feature>
<feature type="region of interest" description="Disordered" evidence="2">
    <location>
        <begin position="63"/>
        <end position="101"/>
    </location>
</feature>
<organism evidence="3 4">
    <name type="scientific">Kipferlia bialata</name>
    <dbReference type="NCBI Taxonomy" id="797122"/>
    <lineage>
        <taxon>Eukaryota</taxon>
        <taxon>Metamonada</taxon>
        <taxon>Carpediemonas-like organisms</taxon>
        <taxon>Kipferlia</taxon>
    </lineage>
</organism>
<keyword evidence="4" id="KW-1185">Reference proteome</keyword>
<sequence>MPFYINGISEARELKQRLEDILEKREALYETKRRLMKECFALTQQLTISLAAERTALNDNEAMIQGLNDIEGTEEQQDSSAESVDQDSRSSGQESGPEAND</sequence>
<reference evidence="3 4" key="1">
    <citation type="journal article" date="2018" name="PLoS ONE">
        <title>The draft genome of Kipferlia bialata reveals reductive genome evolution in fornicate parasites.</title>
        <authorList>
            <person name="Tanifuji G."/>
            <person name="Takabayashi S."/>
            <person name="Kume K."/>
            <person name="Takagi M."/>
            <person name="Nakayama T."/>
            <person name="Kamikawa R."/>
            <person name="Inagaki Y."/>
            <person name="Hashimoto T."/>
        </authorList>
    </citation>
    <scope>NUCLEOTIDE SEQUENCE [LARGE SCALE GENOMIC DNA]</scope>
    <source>
        <strain evidence="3">NY0173</strain>
    </source>
</reference>
<dbReference type="AlphaFoldDB" id="A0A391NUZ2"/>
<accession>A0A391NUZ2</accession>
<protein>
    <submittedName>
        <fullName evidence="3">Uncharacterized protein</fullName>
    </submittedName>
</protein>
<keyword evidence="1" id="KW-0175">Coiled coil</keyword>
<evidence type="ECO:0000256" key="1">
    <source>
        <dbReference type="SAM" id="Coils"/>
    </source>
</evidence>
<dbReference type="EMBL" id="BDIP01000480">
    <property type="protein sequence ID" value="GCA62313.1"/>
    <property type="molecule type" value="Genomic_DNA"/>
</dbReference>
<evidence type="ECO:0000313" key="3">
    <source>
        <dbReference type="EMBL" id="GCA62313.1"/>
    </source>
</evidence>